<dbReference type="Pfam" id="PF04408">
    <property type="entry name" value="WHD_HA2"/>
    <property type="match status" value="1"/>
</dbReference>
<comment type="similarity">
    <text evidence="7">Belongs to the DExH box helicase family.</text>
</comment>
<keyword evidence="2" id="KW-0547">Nucleotide-binding</keyword>
<evidence type="ECO:0000256" key="3">
    <source>
        <dbReference type="ARBA" id="ARBA00022801"/>
    </source>
</evidence>
<dbReference type="InterPro" id="IPR048333">
    <property type="entry name" value="HA2_WH"/>
</dbReference>
<dbReference type="OrthoDB" id="5600252at2759"/>
<dbReference type="GO" id="GO:0005524">
    <property type="term" value="F:ATP binding"/>
    <property type="evidence" value="ECO:0007669"/>
    <property type="project" value="UniProtKB-KW"/>
</dbReference>
<dbReference type="SUPFAM" id="SSF52540">
    <property type="entry name" value="P-loop containing nucleoside triphosphate hydrolases"/>
    <property type="match status" value="1"/>
</dbReference>
<accession>S8EFW0</accession>
<dbReference type="EC" id="3.6.4.13" evidence="1"/>
<evidence type="ECO:0000259" key="8">
    <source>
        <dbReference type="PROSITE" id="PS51194"/>
    </source>
</evidence>
<dbReference type="GO" id="GO:0003724">
    <property type="term" value="F:RNA helicase activity"/>
    <property type="evidence" value="ECO:0007669"/>
    <property type="project" value="UniProtKB-EC"/>
</dbReference>
<organism evidence="9 10">
    <name type="scientific">Genlisea aurea</name>
    <dbReference type="NCBI Taxonomy" id="192259"/>
    <lineage>
        <taxon>Eukaryota</taxon>
        <taxon>Viridiplantae</taxon>
        <taxon>Streptophyta</taxon>
        <taxon>Embryophyta</taxon>
        <taxon>Tracheophyta</taxon>
        <taxon>Spermatophyta</taxon>
        <taxon>Magnoliopsida</taxon>
        <taxon>eudicotyledons</taxon>
        <taxon>Gunneridae</taxon>
        <taxon>Pentapetalae</taxon>
        <taxon>asterids</taxon>
        <taxon>lamiids</taxon>
        <taxon>Lamiales</taxon>
        <taxon>Lentibulariaceae</taxon>
        <taxon>Genlisea</taxon>
    </lineage>
</organism>
<name>S8EFW0_9LAMI</name>
<keyword evidence="5" id="KW-0067">ATP-binding</keyword>
<comment type="catalytic activity">
    <reaction evidence="6">
        <text>ATP + H2O = ADP + phosphate + H(+)</text>
        <dbReference type="Rhea" id="RHEA:13065"/>
        <dbReference type="ChEBI" id="CHEBI:15377"/>
        <dbReference type="ChEBI" id="CHEBI:15378"/>
        <dbReference type="ChEBI" id="CHEBI:30616"/>
        <dbReference type="ChEBI" id="CHEBI:43474"/>
        <dbReference type="ChEBI" id="CHEBI:456216"/>
        <dbReference type="EC" id="3.6.4.13"/>
    </reaction>
</comment>
<dbReference type="PROSITE" id="PS51194">
    <property type="entry name" value="HELICASE_CTER"/>
    <property type="match status" value="1"/>
</dbReference>
<evidence type="ECO:0000256" key="7">
    <source>
        <dbReference type="ARBA" id="ARBA00060772"/>
    </source>
</evidence>
<keyword evidence="10" id="KW-1185">Reference proteome</keyword>
<dbReference type="PANTHER" id="PTHR18934:SF246">
    <property type="entry name" value="DEXH-BOX ATP-DEPENDENT RNA HELICASE DEXH4, CHLOROPLASTIC-RELATED"/>
    <property type="match status" value="1"/>
</dbReference>
<dbReference type="FunFam" id="1.20.120.1080:FF:000002">
    <property type="entry name" value="Putative ATP-dependent RNA helicase DHX36"/>
    <property type="match status" value="1"/>
</dbReference>
<dbReference type="SMART" id="SM00490">
    <property type="entry name" value="HELICc"/>
    <property type="match status" value="1"/>
</dbReference>
<evidence type="ECO:0000256" key="4">
    <source>
        <dbReference type="ARBA" id="ARBA00022806"/>
    </source>
</evidence>
<evidence type="ECO:0000256" key="2">
    <source>
        <dbReference type="ARBA" id="ARBA00022741"/>
    </source>
</evidence>
<evidence type="ECO:0000313" key="10">
    <source>
        <dbReference type="Proteomes" id="UP000015453"/>
    </source>
</evidence>
<gene>
    <name evidence="9" type="ORF">M569_03222</name>
</gene>
<evidence type="ECO:0000256" key="5">
    <source>
        <dbReference type="ARBA" id="ARBA00022840"/>
    </source>
</evidence>
<dbReference type="SMART" id="SM00847">
    <property type="entry name" value="HA2"/>
    <property type="match status" value="1"/>
</dbReference>
<dbReference type="AlphaFoldDB" id="S8EFW0"/>
<dbReference type="Gene3D" id="1.20.120.1080">
    <property type="match status" value="1"/>
</dbReference>
<feature type="non-terminal residue" evidence="9">
    <location>
        <position position="1"/>
    </location>
</feature>
<evidence type="ECO:0000256" key="6">
    <source>
        <dbReference type="ARBA" id="ARBA00047984"/>
    </source>
</evidence>
<dbReference type="Gene3D" id="3.40.50.300">
    <property type="entry name" value="P-loop containing nucleotide triphosphate hydrolases"/>
    <property type="match status" value="1"/>
</dbReference>
<evidence type="ECO:0000313" key="9">
    <source>
        <dbReference type="EMBL" id="EPS71537.1"/>
    </source>
</evidence>
<dbReference type="InterPro" id="IPR007502">
    <property type="entry name" value="Helicase-assoc_dom"/>
</dbReference>
<dbReference type="Pfam" id="PF21010">
    <property type="entry name" value="HA2_C"/>
    <property type="match status" value="1"/>
</dbReference>
<dbReference type="GO" id="GO:0003723">
    <property type="term" value="F:RNA binding"/>
    <property type="evidence" value="ECO:0007669"/>
    <property type="project" value="TreeGrafter"/>
</dbReference>
<keyword evidence="4" id="KW-0347">Helicase</keyword>
<dbReference type="PANTHER" id="PTHR18934">
    <property type="entry name" value="ATP-DEPENDENT RNA HELICASE"/>
    <property type="match status" value="1"/>
</dbReference>
<dbReference type="GO" id="GO:0016787">
    <property type="term" value="F:hydrolase activity"/>
    <property type="evidence" value="ECO:0007669"/>
    <property type="project" value="UniProtKB-KW"/>
</dbReference>
<dbReference type="InterPro" id="IPR027417">
    <property type="entry name" value="P-loop_NTPase"/>
</dbReference>
<dbReference type="InterPro" id="IPR001650">
    <property type="entry name" value="Helicase_C-like"/>
</dbReference>
<dbReference type="EMBL" id="AUSU01001220">
    <property type="protein sequence ID" value="EPS71537.1"/>
    <property type="molecule type" value="Genomic_DNA"/>
</dbReference>
<dbReference type="FunFam" id="3.40.50.300:FF:000819">
    <property type="entry name" value="ATP dependent RNA helicase, putative"/>
    <property type="match status" value="1"/>
</dbReference>
<evidence type="ECO:0000256" key="1">
    <source>
        <dbReference type="ARBA" id="ARBA00012552"/>
    </source>
</evidence>
<feature type="domain" description="Helicase C-terminal" evidence="8">
    <location>
        <begin position="60"/>
        <end position="235"/>
    </location>
</feature>
<proteinExistence type="inferred from homology"/>
<sequence length="442" mass="49771">APVSNNRGKRTLVLSGWGDESLLSEETTNPNYDPSYYREYSDQTRQNLRRLNEDAIDYDLLEALVCHIDETYAKGAILVFLPGVPEIDTLLDKLVASSRFRGHLSEWLLPLHSSMTPEDQKKVFLKPPDHIRKVIVATNIAETSITIDDIVYVVDCGKHKESRYNPHKKLSSMVEDWISQADARQRRGRAGRVTSGVCFCLYTCHRYEQLMRKFQVPELMRMPLAELCLQVKLLSLGSIKEFLSKALEPPKEEAIATAVASLYEVGAFEGNEELTPLGYHLAKLPVDILLGKMMIYGAIFGCLSPILTISAFLSHKSPFVYPKDEKENVERAKLALLADHSGGARQSDHLLVAISYNRWERILNLSGERAAKNFCSSHFLSSSVMYMIRDMRIQFGSLLADIGLVEIPEVTNGWKNKAQLGRLLSDSAPSFNRYFNSPAVVK</sequence>
<keyword evidence="3" id="KW-0378">Hydrolase</keyword>
<dbReference type="Proteomes" id="UP000015453">
    <property type="component" value="Unassembled WGS sequence"/>
</dbReference>
<dbReference type="CDD" id="cd18791">
    <property type="entry name" value="SF2_C_RHA"/>
    <property type="match status" value="1"/>
</dbReference>
<feature type="non-terminal residue" evidence="9">
    <location>
        <position position="442"/>
    </location>
</feature>
<comment type="caution">
    <text evidence="9">The sequence shown here is derived from an EMBL/GenBank/DDBJ whole genome shotgun (WGS) entry which is preliminary data.</text>
</comment>
<reference evidence="9 10" key="1">
    <citation type="journal article" date="2013" name="BMC Genomics">
        <title>The miniature genome of a carnivorous plant Genlisea aurea contains a low number of genes and short non-coding sequences.</title>
        <authorList>
            <person name="Leushkin E.V."/>
            <person name="Sutormin R.A."/>
            <person name="Nabieva E.R."/>
            <person name="Penin A.A."/>
            <person name="Kondrashov A.S."/>
            <person name="Logacheva M.D."/>
        </authorList>
    </citation>
    <scope>NUCLEOTIDE SEQUENCE [LARGE SCALE GENOMIC DNA]</scope>
</reference>
<dbReference type="Pfam" id="PF00271">
    <property type="entry name" value="Helicase_C"/>
    <property type="match status" value="1"/>
</dbReference>
<protein>
    <recommendedName>
        <fullName evidence="1">RNA helicase</fullName>
        <ecNumber evidence="1">3.6.4.13</ecNumber>
    </recommendedName>
</protein>